<protein>
    <recommendedName>
        <fullName evidence="3">DUF3025 domain-containing protein</fullName>
    </recommendedName>
</protein>
<dbReference type="InterPro" id="IPR021390">
    <property type="entry name" value="DUF3025"/>
</dbReference>
<evidence type="ECO:0000313" key="1">
    <source>
        <dbReference type="EMBL" id="BET24966.1"/>
    </source>
</evidence>
<dbReference type="EMBL" id="AP028947">
    <property type="protein sequence ID" value="BET24966.1"/>
    <property type="molecule type" value="Genomic_DNA"/>
</dbReference>
<organism evidence="1 2">
    <name type="scientific">Limnobacter thiooxidans</name>
    <dbReference type="NCBI Taxonomy" id="131080"/>
    <lineage>
        <taxon>Bacteria</taxon>
        <taxon>Pseudomonadati</taxon>
        <taxon>Pseudomonadota</taxon>
        <taxon>Betaproteobacteria</taxon>
        <taxon>Burkholderiales</taxon>
        <taxon>Burkholderiaceae</taxon>
        <taxon>Limnobacter</taxon>
    </lineage>
</organism>
<dbReference type="Pfam" id="PF11227">
    <property type="entry name" value="DUF3025"/>
    <property type="match status" value="1"/>
</dbReference>
<sequence>MTGPFPWLWPYGDASFFRSETGLTEGWVALMLNAWREEVVAHHLPRFVASFEALGALDYERCVHKGQIPTRDLGHDWYNGLVWLRFAQAKQRINAAHIEDSDRQSVRTSNGRSRLRDALTLFDESGALLLTTNAIVRDALLDQDWETLFVYERKHWDQRARLLVFGHGLLDSLHNPHRGLCAKAIPVLLPSLDGFESSLPALLDSVIGQIQDPANFSPIPVMGIPGWFEESNQLGYYNDRSVYRAKPTPKGSSPHERLAFAFDASTLALGKCVGQSLPD</sequence>
<gene>
    <name evidence="1" type="ORF">RGQ30_04670</name>
</gene>
<keyword evidence="2" id="KW-1185">Reference proteome</keyword>
<accession>A0AA86JDQ4</accession>
<evidence type="ECO:0000313" key="2">
    <source>
        <dbReference type="Proteomes" id="UP001329151"/>
    </source>
</evidence>
<evidence type="ECO:0008006" key="3">
    <source>
        <dbReference type="Google" id="ProtNLM"/>
    </source>
</evidence>
<proteinExistence type="predicted"/>
<reference evidence="1 2" key="1">
    <citation type="submission" date="2023-10" db="EMBL/GenBank/DDBJ databases">
        <title>Complete Genome Sequence of Limnobacter thiooxidans CS-K2T, Isolated from freshwater lake sediments in Bavaria, Germany.</title>
        <authorList>
            <person name="Naruki M."/>
            <person name="Watanabe A."/>
            <person name="Warashina T."/>
            <person name="Morita T."/>
            <person name="Arakawa K."/>
        </authorList>
    </citation>
    <scope>NUCLEOTIDE SEQUENCE [LARGE SCALE GENOMIC DNA]</scope>
    <source>
        <strain evidence="1 2">CS-K2</strain>
    </source>
</reference>
<name>A0AA86JDQ4_9BURK</name>
<dbReference type="AlphaFoldDB" id="A0AA86JDQ4"/>
<dbReference type="KEGG" id="lto:RGQ30_04670"/>
<dbReference type="Proteomes" id="UP001329151">
    <property type="component" value="Chromosome"/>
</dbReference>